<reference evidence="8 9" key="1">
    <citation type="submission" date="2024-09" db="EMBL/GenBank/DDBJ databases">
        <authorList>
            <person name="Sun Q."/>
            <person name="Mori K."/>
        </authorList>
    </citation>
    <scope>NUCLEOTIDE SEQUENCE [LARGE SCALE GENOMIC DNA]</scope>
    <source>
        <strain evidence="8 9">JCM 4362</strain>
    </source>
</reference>
<keyword evidence="3 6" id="KW-1133">Transmembrane helix</keyword>
<dbReference type="InterPro" id="IPR010652">
    <property type="entry name" value="DUF1232"/>
</dbReference>
<evidence type="ECO:0000256" key="6">
    <source>
        <dbReference type="SAM" id="Phobius"/>
    </source>
</evidence>
<sequence>MSDGTVVLLVLAGLAVVAMVVFAVILLVKMVKARKLLTEAGIPVENKVLFWGAVAYLVSPVDLLPDPVLLDDIGVMLIALRSLYAAAEKAGVGRGRGRERRERREPVAVERADWPVR</sequence>
<evidence type="ECO:0000256" key="1">
    <source>
        <dbReference type="ARBA" id="ARBA00004127"/>
    </source>
</evidence>
<comment type="caution">
    <text evidence="8">The sequence shown here is derived from an EMBL/GenBank/DDBJ whole genome shotgun (WGS) entry which is preliminary data.</text>
</comment>
<dbReference type="Proteomes" id="UP001589718">
    <property type="component" value="Unassembled WGS sequence"/>
</dbReference>
<feature type="region of interest" description="Disordered" evidence="5">
    <location>
        <begin position="94"/>
        <end position="117"/>
    </location>
</feature>
<evidence type="ECO:0000256" key="5">
    <source>
        <dbReference type="SAM" id="MobiDB-lite"/>
    </source>
</evidence>
<evidence type="ECO:0000256" key="2">
    <source>
        <dbReference type="ARBA" id="ARBA00022692"/>
    </source>
</evidence>
<feature type="compositionally biased region" description="Basic and acidic residues" evidence="5">
    <location>
        <begin position="99"/>
        <end position="117"/>
    </location>
</feature>
<feature type="domain" description="DUF1232" evidence="7">
    <location>
        <begin position="47"/>
        <end position="77"/>
    </location>
</feature>
<dbReference type="EMBL" id="JBHMCR010000004">
    <property type="protein sequence ID" value="MFB9519947.1"/>
    <property type="molecule type" value="Genomic_DNA"/>
</dbReference>
<keyword evidence="9" id="KW-1185">Reference proteome</keyword>
<gene>
    <name evidence="8" type="ORF">ACFFTU_08315</name>
</gene>
<organism evidence="8 9">
    <name type="scientific">Streptomyces cremeus</name>
    <dbReference type="NCBI Taxonomy" id="66881"/>
    <lineage>
        <taxon>Bacteria</taxon>
        <taxon>Bacillati</taxon>
        <taxon>Actinomycetota</taxon>
        <taxon>Actinomycetes</taxon>
        <taxon>Kitasatosporales</taxon>
        <taxon>Streptomycetaceae</taxon>
        <taxon>Streptomyces</taxon>
    </lineage>
</organism>
<evidence type="ECO:0000256" key="3">
    <source>
        <dbReference type="ARBA" id="ARBA00022989"/>
    </source>
</evidence>
<evidence type="ECO:0000313" key="8">
    <source>
        <dbReference type="EMBL" id="MFB9519947.1"/>
    </source>
</evidence>
<dbReference type="Pfam" id="PF06803">
    <property type="entry name" value="DUF1232"/>
    <property type="match status" value="1"/>
</dbReference>
<keyword evidence="2 6" id="KW-0812">Transmembrane</keyword>
<comment type="subcellular location">
    <subcellularLocation>
        <location evidence="1">Endomembrane system</location>
        <topology evidence="1">Multi-pass membrane protein</topology>
    </subcellularLocation>
</comment>
<keyword evidence="4 6" id="KW-0472">Membrane</keyword>
<protein>
    <submittedName>
        <fullName evidence="8">YkvA family protein</fullName>
    </submittedName>
</protein>
<dbReference type="RefSeq" id="WP_345221874.1">
    <property type="nucleotide sequence ID" value="NZ_BAAAXE010000013.1"/>
</dbReference>
<evidence type="ECO:0000256" key="4">
    <source>
        <dbReference type="ARBA" id="ARBA00023136"/>
    </source>
</evidence>
<evidence type="ECO:0000259" key="7">
    <source>
        <dbReference type="Pfam" id="PF06803"/>
    </source>
</evidence>
<accession>A0ABV5P9S9</accession>
<evidence type="ECO:0000313" key="9">
    <source>
        <dbReference type="Proteomes" id="UP001589718"/>
    </source>
</evidence>
<feature type="transmembrane region" description="Helical" evidence="6">
    <location>
        <begin position="6"/>
        <end position="28"/>
    </location>
</feature>
<proteinExistence type="predicted"/>
<name>A0ABV5P9S9_STRCM</name>